<dbReference type="EMBL" id="JACJRF010000018">
    <property type="protein sequence ID" value="MBD2344977.1"/>
    <property type="molecule type" value="Genomic_DNA"/>
</dbReference>
<dbReference type="RefSeq" id="WP_190407425.1">
    <property type="nucleotide sequence ID" value="NZ_JACJRF010000018.1"/>
</dbReference>
<name>A0ABR8CP51_9NOST</name>
<keyword evidence="2" id="KW-1185">Reference proteome</keyword>
<sequence>MGEKTITAVFDGKAFYVQETIALPVNTRVRLSIEVLPSQAQATVSFLATARSLQLQGPADWSTDIDKYLYGQEIRHEI</sequence>
<comment type="caution">
    <text evidence="1">The sequence shown here is derived from an EMBL/GenBank/DDBJ whole genome shotgun (WGS) entry which is preliminary data.</text>
</comment>
<proteinExistence type="predicted"/>
<protein>
    <submittedName>
        <fullName evidence="1">Uncharacterized protein</fullName>
    </submittedName>
</protein>
<reference evidence="1 2" key="1">
    <citation type="journal article" date="2020" name="ISME J.">
        <title>Comparative genomics reveals insights into cyanobacterial evolution and habitat adaptation.</title>
        <authorList>
            <person name="Chen M.Y."/>
            <person name="Teng W.K."/>
            <person name="Zhao L."/>
            <person name="Hu C.X."/>
            <person name="Zhou Y.K."/>
            <person name="Han B.P."/>
            <person name="Song L.R."/>
            <person name="Shu W.S."/>
        </authorList>
    </citation>
    <scope>NUCLEOTIDE SEQUENCE [LARGE SCALE GENOMIC DNA]</scope>
    <source>
        <strain evidence="1 2">FACHB-260</strain>
    </source>
</reference>
<evidence type="ECO:0000313" key="1">
    <source>
        <dbReference type="EMBL" id="MBD2344977.1"/>
    </source>
</evidence>
<accession>A0ABR8CP51</accession>
<dbReference type="Proteomes" id="UP000607281">
    <property type="component" value="Unassembled WGS sequence"/>
</dbReference>
<organism evidence="1 2">
    <name type="scientific">Anabaena subtropica FACHB-260</name>
    <dbReference type="NCBI Taxonomy" id="2692884"/>
    <lineage>
        <taxon>Bacteria</taxon>
        <taxon>Bacillati</taxon>
        <taxon>Cyanobacteriota</taxon>
        <taxon>Cyanophyceae</taxon>
        <taxon>Nostocales</taxon>
        <taxon>Nostocaceae</taxon>
        <taxon>Anabaena</taxon>
    </lineage>
</organism>
<gene>
    <name evidence="1" type="ORF">H6G18_12590</name>
</gene>
<evidence type="ECO:0000313" key="2">
    <source>
        <dbReference type="Proteomes" id="UP000607281"/>
    </source>
</evidence>